<dbReference type="RefSeq" id="WP_108740542.1">
    <property type="nucleotide sequence ID" value="NZ_CP020918.1"/>
</dbReference>
<dbReference type="EMBL" id="CP020918">
    <property type="protein sequence ID" value="AWG21604.1"/>
    <property type="molecule type" value="Genomic_DNA"/>
</dbReference>
<evidence type="ECO:0000313" key="2">
    <source>
        <dbReference type="EMBL" id="AWG21604.1"/>
    </source>
</evidence>
<reference evidence="2 3" key="1">
    <citation type="submission" date="2017-04" db="EMBL/GenBank/DDBJ databases">
        <title>Compelte genome sequence of WV33.</title>
        <authorList>
            <person name="Lee P.C."/>
        </authorList>
    </citation>
    <scope>NUCLEOTIDE SEQUENCE [LARGE SCALE GENOMIC DNA]</scope>
    <source>
        <strain evidence="2 3">WV33</strain>
    </source>
</reference>
<dbReference type="Proteomes" id="UP000244527">
    <property type="component" value="Chromosome"/>
</dbReference>
<organism evidence="2 3">
    <name type="scientific">Flavobacterium faecale</name>
    <dbReference type="NCBI Taxonomy" id="1355330"/>
    <lineage>
        <taxon>Bacteria</taxon>
        <taxon>Pseudomonadati</taxon>
        <taxon>Bacteroidota</taxon>
        <taxon>Flavobacteriia</taxon>
        <taxon>Flavobacteriales</taxon>
        <taxon>Flavobacteriaceae</taxon>
        <taxon>Flavobacterium</taxon>
    </lineage>
</organism>
<accession>A0A2S1LCZ7</accession>
<dbReference type="OrthoDB" id="791021at2"/>
<name>A0A2S1LCZ7_9FLAO</name>
<sequence length="174" mass="19204">MKKTTTLALLSLLFATVHSYAQDKSNSYQRNFKYGVGLSTGLPLNDPYQVNVGADARVQYNISENYSLTFTTGYNNLSVKDGASIGYIPVKVGYKTFLFSNEFYVMGEFGGAFSVTKDANANSILFSPSIGYGAKSLDISLRYEFLKDFPIVKDNQPDNGLAQIMVRVAYGFDL</sequence>
<keyword evidence="1" id="KW-0732">Signal</keyword>
<evidence type="ECO:0000313" key="3">
    <source>
        <dbReference type="Proteomes" id="UP000244527"/>
    </source>
</evidence>
<feature type="chain" id="PRO_5015527474" description="Outer membrane protein beta-barrel domain-containing protein" evidence="1">
    <location>
        <begin position="22"/>
        <end position="174"/>
    </location>
</feature>
<evidence type="ECO:0008006" key="4">
    <source>
        <dbReference type="Google" id="ProtNLM"/>
    </source>
</evidence>
<proteinExistence type="predicted"/>
<evidence type="ECO:0000256" key="1">
    <source>
        <dbReference type="SAM" id="SignalP"/>
    </source>
</evidence>
<feature type="signal peptide" evidence="1">
    <location>
        <begin position="1"/>
        <end position="21"/>
    </location>
</feature>
<gene>
    <name evidence="2" type="ORF">FFWV33_08690</name>
</gene>
<dbReference type="KEGG" id="ffa:FFWV33_08690"/>
<protein>
    <recommendedName>
        <fullName evidence="4">Outer membrane protein beta-barrel domain-containing protein</fullName>
    </recommendedName>
</protein>
<keyword evidence="3" id="KW-1185">Reference proteome</keyword>
<dbReference type="AlphaFoldDB" id="A0A2S1LCZ7"/>